<sequence length="466" mass="53271">MGDSQVLNASHQPVYKILSSVLEFQSNDHKLWWHSTAPMFSEMLQRANYDLHSQYKHLGIYKKYIIPFLGAYPTNGRERWLSILTRYGTPFELSLNCSDNLVRYTYEPINAATATAQDPFNTHAIWESLQKLIAIQPGVDVQWFCHFKHDLTLSASETKHVLENGLAGSQIMTQNKLALDLKGDEFMVKTYIYPALKAAVTGRSIQDLMFDSIHRLSERYPSIQAPLLALNEYVESRGADSTASPRLLSCDLIDPSKSRIKIYLLERMVSLPAMEDLWTLGGRRTDSSILAGLQMLRELWELLRIPPGLRSYPEPYLPLGTIPNELLPSMANYTLHHDDALPEPQVYFNVFGMNDMEVADALTTFFERQGLADMASQYKDSLRAFYPHADHDRLNYLHAYISFSYRKEKPYLSVYLQTLETGEWAVSHFGGPDTKRNSFCREQPVSFTDPISLNPDAIRAARRRVV</sequence>
<dbReference type="SFLD" id="SFLDG01162">
    <property type="entry name" value="I"/>
    <property type="match status" value="1"/>
</dbReference>
<feature type="binding site" evidence="3">
    <location>
        <position position="261"/>
    </location>
    <ligand>
        <name>dimethylallyl diphosphate</name>
        <dbReference type="ChEBI" id="CHEBI:57623"/>
    </ligand>
</feature>
<gene>
    <name evidence="4" type="ORF">BDV29DRAFT_191765</name>
</gene>
<feature type="binding site" evidence="3">
    <location>
        <position position="345"/>
    </location>
    <ligand>
        <name>dimethylallyl diphosphate</name>
        <dbReference type="ChEBI" id="CHEBI:57623"/>
    </ligand>
</feature>
<dbReference type="SFLD" id="SFLDS00036">
    <property type="entry name" value="Aromatic_Prenyltransferase"/>
    <property type="match status" value="1"/>
</dbReference>
<dbReference type="Proteomes" id="UP000326565">
    <property type="component" value="Unassembled WGS sequence"/>
</dbReference>
<feature type="binding site" evidence="3">
    <location>
        <position position="92"/>
    </location>
    <ligand>
        <name>L-tryptophan</name>
        <dbReference type="ChEBI" id="CHEBI:57912"/>
    </ligand>
</feature>
<accession>A0A5N5X270</accession>
<dbReference type="CDD" id="cd13929">
    <property type="entry name" value="PT-DMATS_CymD"/>
    <property type="match status" value="1"/>
</dbReference>
<evidence type="ECO:0000256" key="1">
    <source>
        <dbReference type="ARBA" id="ARBA00010209"/>
    </source>
</evidence>
<dbReference type="Pfam" id="PF11991">
    <property type="entry name" value="Trp_DMAT"/>
    <property type="match status" value="1"/>
</dbReference>
<dbReference type="PIRSF" id="PIRSF000509">
    <property type="entry name" value="Trp_DMAT"/>
    <property type="match status" value="1"/>
</dbReference>
<dbReference type="AlphaFoldDB" id="A0A5N5X270"/>
<evidence type="ECO:0000256" key="2">
    <source>
        <dbReference type="ARBA" id="ARBA00022679"/>
    </source>
</evidence>
<dbReference type="InterPro" id="IPR033964">
    <property type="entry name" value="ABBA"/>
</dbReference>
<feature type="binding site" evidence="3">
    <location>
        <position position="415"/>
    </location>
    <ligand>
        <name>dimethylallyl diphosphate</name>
        <dbReference type="ChEBI" id="CHEBI:57623"/>
    </ligand>
</feature>
<proteinExistence type="inferred from homology"/>
<name>A0A5N5X270_9EURO</name>
<dbReference type="GO" id="GO:0016765">
    <property type="term" value="F:transferase activity, transferring alkyl or aryl (other than methyl) groups"/>
    <property type="evidence" value="ECO:0007669"/>
    <property type="project" value="InterPro"/>
</dbReference>
<evidence type="ECO:0000256" key="3">
    <source>
        <dbReference type="PIRSR" id="PIRSR000509-1"/>
    </source>
</evidence>
<feature type="binding site" evidence="3">
    <location>
        <position position="246"/>
    </location>
    <ligand>
        <name>L-tryptophan</name>
        <dbReference type="ChEBI" id="CHEBI:57912"/>
    </ligand>
</feature>
<dbReference type="PANTHER" id="PTHR40627:SF3">
    <property type="entry name" value="PRENYLTRANSFERASE ASQH2-RELATED"/>
    <property type="match status" value="1"/>
</dbReference>
<feature type="binding site" evidence="3">
    <location>
        <position position="411"/>
    </location>
    <ligand>
        <name>dimethylallyl diphosphate</name>
        <dbReference type="ChEBI" id="CHEBI:57623"/>
    </ligand>
</feature>
<keyword evidence="2" id="KW-0808">Transferase</keyword>
<feature type="binding site" evidence="3">
    <location>
        <position position="259"/>
    </location>
    <ligand>
        <name>dimethylallyl diphosphate</name>
        <dbReference type="ChEBI" id="CHEBI:57623"/>
    </ligand>
</feature>
<evidence type="ECO:0000313" key="5">
    <source>
        <dbReference type="Proteomes" id="UP000326565"/>
    </source>
</evidence>
<feature type="binding site" evidence="3">
    <location>
        <position position="193"/>
    </location>
    <ligand>
        <name>L-tryptophan</name>
        <dbReference type="ChEBI" id="CHEBI:57912"/>
    </ligand>
</feature>
<dbReference type="InterPro" id="IPR017795">
    <property type="entry name" value="ABBA_NscD-like"/>
</dbReference>
<feature type="binding site" evidence="3">
    <location>
        <position position="347"/>
    </location>
    <ligand>
        <name>dimethylallyl diphosphate</name>
        <dbReference type="ChEBI" id="CHEBI:57623"/>
    </ligand>
</feature>
<feature type="binding site" evidence="3">
    <location>
        <begin position="83"/>
        <end position="84"/>
    </location>
    <ligand>
        <name>L-tryptophan</name>
        <dbReference type="ChEBI" id="CHEBI:57912"/>
    </ligand>
</feature>
<feature type="binding site" evidence="3">
    <location>
        <position position="263"/>
    </location>
    <ligand>
        <name>dimethylallyl diphosphate</name>
        <dbReference type="ChEBI" id="CHEBI:57623"/>
    </ligand>
</feature>
<dbReference type="NCBIfam" id="TIGR03429">
    <property type="entry name" value="arom_pren_DMATS"/>
    <property type="match status" value="1"/>
</dbReference>
<organism evidence="4 5">
    <name type="scientific">Aspergillus leporis</name>
    <dbReference type="NCBI Taxonomy" id="41062"/>
    <lineage>
        <taxon>Eukaryota</taxon>
        <taxon>Fungi</taxon>
        <taxon>Dikarya</taxon>
        <taxon>Ascomycota</taxon>
        <taxon>Pezizomycotina</taxon>
        <taxon>Eurotiomycetes</taxon>
        <taxon>Eurotiomycetidae</taxon>
        <taxon>Eurotiales</taxon>
        <taxon>Aspergillaceae</taxon>
        <taxon>Aspergillus</taxon>
        <taxon>Aspergillus subgen. Circumdati</taxon>
    </lineage>
</organism>
<protein>
    <submittedName>
        <fullName evidence="4">Dimethylallyl tryptophan synthase FgaPT2</fullName>
    </submittedName>
</protein>
<dbReference type="EMBL" id="ML732227">
    <property type="protein sequence ID" value="KAB8073422.1"/>
    <property type="molecule type" value="Genomic_DNA"/>
</dbReference>
<feature type="binding site" evidence="3">
    <location>
        <position position="103"/>
    </location>
    <ligand>
        <name>dimethylallyl diphosphate</name>
        <dbReference type="ChEBI" id="CHEBI:57623"/>
    </ligand>
</feature>
<evidence type="ECO:0000313" key="4">
    <source>
        <dbReference type="EMBL" id="KAB8073422.1"/>
    </source>
</evidence>
<comment type="similarity">
    <text evidence="1">Belongs to the tryptophan dimethylallyltransferase family.</text>
</comment>
<keyword evidence="5" id="KW-1185">Reference proteome</keyword>
<dbReference type="GO" id="GO:0009820">
    <property type="term" value="P:alkaloid metabolic process"/>
    <property type="evidence" value="ECO:0007669"/>
    <property type="project" value="InterPro"/>
</dbReference>
<dbReference type="OrthoDB" id="5392033at2759"/>
<dbReference type="PANTHER" id="PTHR40627">
    <property type="entry name" value="INDOLE PRENYLTRANSFERASE TDIB-RELATED"/>
    <property type="match status" value="1"/>
</dbReference>
<feature type="binding site" evidence="3">
    <location>
        <position position="191"/>
    </location>
    <ligand>
        <name>L-tryptophan</name>
        <dbReference type="ChEBI" id="CHEBI:57912"/>
    </ligand>
</feature>
<reference evidence="4 5" key="1">
    <citation type="submission" date="2019-04" db="EMBL/GenBank/DDBJ databases">
        <title>Friends and foes A comparative genomics study of 23 Aspergillus species from section Flavi.</title>
        <authorList>
            <consortium name="DOE Joint Genome Institute"/>
            <person name="Kjaerbolling I."/>
            <person name="Vesth T."/>
            <person name="Frisvad J.C."/>
            <person name="Nybo J.L."/>
            <person name="Theobald S."/>
            <person name="Kildgaard S."/>
            <person name="Isbrandt T."/>
            <person name="Kuo A."/>
            <person name="Sato A."/>
            <person name="Lyhne E.K."/>
            <person name="Kogle M.E."/>
            <person name="Wiebenga A."/>
            <person name="Kun R.S."/>
            <person name="Lubbers R.J."/>
            <person name="Makela M.R."/>
            <person name="Barry K."/>
            <person name="Chovatia M."/>
            <person name="Clum A."/>
            <person name="Daum C."/>
            <person name="Haridas S."/>
            <person name="He G."/>
            <person name="LaButti K."/>
            <person name="Lipzen A."/>
            <person name="Mondo S."/>
            <person name="Riley R."/>
            <person name="Salamov A."/>
            <person name="Simmons B.A."/>
            <person name="Magnuson J.K."/>
            <person name="Henrissat B."/>
            <person name="Mortensen U.H."/>
            <person name="Larsen T.O."/>
            <person name="Devries R.P."/>
            <person name="Grigoriev I.V."/>
            <person name="Machida M."/>
            <person name="Baker S.E."/>
            <person name="Andersen M.R."/>
        </authorList>
    </citation>
    <scope>NUCLEOTIDE SEQUENCE [LARGE SCALE GENOMIC DNA]</scope>
    <source>
        <strain evidence="4 5">CBS 151.66</strain>
    </source>
</reference>
<dbReference type="InterPro" id="IPR012148">
    <property type="entry name" value="ABBA_DMATS-like"/>
</dbReference>
<feature type="binding site" evidence="3">
    <location>
        <position position="189"/>
    </location>
    <ligand>
        <name>dimethylallyl diphosphate</name>
        <dbReference type="ChEBI" id="CHEBI:57623"/>
    </ligand>
</feature>